<evidence type="ECO:0000256" key="5">
    <source>
        <dbReference type="ARBA" id="ARBA00022989"/>
    </source>
</evidence>
<feature type="transmembrane region" description="Helical" evidence="7">
    <location>
        <begin position="368"/>
        <end position="390"/>
    </location>
</feature>
<dbReference type="AlphaFoldDB" id="L1L3N3"/>
<evidence type="ECO:0000256" key="8">
    <source>
        <dbReference type="SAM" id="MobiDB-lite"/>
    </source>
</evidence>
<feature type="transmembrane region" description="Helical" evidence="7">
    <location>
        <begin position="308"/>
        <end position="331"/>
    </location>
</feature>
<dbReference type="PANTHER" id="PTHR43227:SF8">
    <property type="entry name" value="DIACETYLCHITOBIOSE UPTAKE SYSTEM PERMEASE PROTEIN DASB"/>
    <property type="match status" value="1"/>
</dbReference>
<evidence type="ECO:0000256" key="2">
    <source>
        <dbReference type="ARBA" id="ARBA00022448"/>
    </source>
</evidence>
<evidence type="ECO:0000256" key="7">
    <source>
        <dbReference type="RuleBase" id="RU363032"/>
    </source>
</evidence>
<accession>L1L3N3</accession>
<evidence type="ECO:0000259" key="9">
    <source>
        <dbReference type="PROSITE" id="PS50928"/>
    </source>
</evidence>
<dbReference type="InterPro" id="IPR000515">
    <property type="entry name" value="MetI-like"/>
</dbReference>
<proteinExistence type="inferred from homology"/>
<dbReference type="Proteomes" id="UP000010411">
    <property type="component" value="Unassembled WGS sequence"/>
</dbReference>
<dbReference type="PANTHER" id="PTHR43227">
    <property type="entry name" value="BLL4140 PROTEIN"/>
    <property type="match status" value="1"/>
</dbReference>
<evidence type="ECO:0000256" key="6">
    <source>
        <dbReference type="ARBA" id="ARBA00023136"/>
    </source>
</evidence>
<keyword evidence="5 7" id="KW-1133">Transmembrane helix</keyword>
<keyword evidence="2 7" id="KW-0813">Transport</keyword>
<feature type="transmembrane region" description="Helical" evidence="7">
    <location>
        <begin position="264"/>
        <end position="287"/>
    </location>
</feature>
<evidence type="ECO:0000313" key="10">
    <source>
        <dbReference type="EMBL" id="EKX67223.1"/>
    </source>
</evidence>
<dbReference type="InterPro" id="IPR050809">
    <property type="entry name" value="UgpAE/MalFG_permease"/>
</dbReference>
<comment type="caution">
    <text evidence="10">The sequence shown here is derived from an EMBL/GenBank/DDBJ whole genome shotgun (WGS) entry which is preliminary data.</text>
</comment>
<evidence type="ECO:0000313" key="11">
    <source>
        <dbReference type="Proteomes" id="UP000010411"/>
    </source>
</evidence>
<feature type="transmembrane region" description="Helical" evidence="7">
    <location>
        <begin position="177"/>
        <end position="198"/>
    </location>
</feature>
<comment type="subcellular location">
    <subcellularLocation>
        <location evidence="1 7">Cell membrane</location>
        <topology evidence="1 7">Multi-pass membrane protein</topology>
    </subcellularLocation>
</comment>
<dbReference type="GO" id="GO:0055085">
    <property type="term" value="P:transmembrane transport"/>
    <property type="evidence" value="ECO:0007669"/>
    <property type="project" value="InterPro"/>
</dbReference>
<feature type="transmembrane region" description="Helical" evidence="7">
    <location>
        <begin position="112"/>
        <end position="131"/>
    </location>
</feature>
<evidence type="ECO:0000256" key="4">
    <source>
        <dbReference type="ARBA" id="ARBA00022692"/>
    </source>
</evidence>
<dbReference type="PATRIC" id="fig|698759.3.peg.2223"/>
<comment type="similarity">
    <text evidence="7">Belongs to the binding-protein-dependent transport system permease family.</text>
</comment>
<evidence type="ECO:0000256" key="3">
    <source>
        <dbReference type="ARBA" id="ARBA00022475"/>
    </source>
</evidence>
<reference evidence="10 11" key="1">
    <citation type="submission" date="2012-11" db="EMBL/GenBank/DDBJ databases">
        <authorList>
            <person name="Huguet-Tapia J.C."/>
            <person name="Durkin A.S."/>
            <person name="Pettis G.S."/>
            <person name="Badger J.H."/>
        </authorList>
    </citation>
    <scope>NUCLEOTIDE SEQUENCE [LARGE SCALE GENOMIC DNA]</scope>
    <source>
        <strain evidence="10 11">91-03</strain>
    </source>
</reference>
<protein>
    <submittedName>
        <fullName evidence="10">ABC transporter, permease protein</fullName>
    </submittedName>
</protein>
<dbReference type="CDD" id="cd06261">
    <property type="entry name" value="TM_PBP2"/>
    <property type="match status" value="1"/>
</dbReference>
<feature type="region of interest" description="Disordered" evidence="8">
    <location>
        <begin position="77"/>
        <end position="104"/>
    </location>
</feature>
<dbReference type="SUPFAM" id="SSF161098">
    <property type="entry name" value="MetI-like"/>
    <property type="match status" value="1"/>
</dbReference>
<keyword evidence="4 7" id="KW-0812">Transmembrane</keyword>
<evidence type="ECO:0000256" key="1">
    <source>
        <dbReference type="ARBA" id="ARBA00004651"/>
    </source>
</evidence>
<keyword evidence="3" id="KW-1003">Cell membrane</keyword>
<name>L1L3N3_9ACTN</name>
<keyword evidence="6 7" id="KW-0472">Membrane</keyword>
<dbReference type="Pfam" id="PF00528">
    <property type="entry name" value="BPD_transp_1"/>
    <property type="match status" value="1"/>
</dbReference>
<sequence>MVGPGRWCRARPWVTSVRPVGDIRKCRDGLSVRCRCVVAGRARAAVAAYRYRPAPLEGRRCPAFPYLLRSAMSAADTTTSTKVPPPRQAPSPVAVAERGPGKRRSGGPAVPWLLLAPCLLILALVLGYPLVRLVTLSFQEFGQSQLWGFKPAESVGFDNFAEVLGDGEFWTVVVRTIVFAVACVIFTMVVGMLIALLLQRVSGWVKTLINIALVASWGMPIIVATTVFKWLFDSDYGIFNALLSKLPGVDMIGHNWFADGPEGLAVITLLVVWGAVPFVVITLGAGLTQVPKELEEAARLDGAGAWGVFRFVTLPILKPIVVMLTTLSVIWDMGVFPQVFVMRGGHPEAEFQLLTTYSYDKAFVVNDYAQGSAIALLTVVLLLGVIGVYMRQMLKIGEVE</sequence>
<feature type="transmembrane region" description="Helical" evidence="7">
    <location>
        <begin position="210"/>
        <end position="232"/>
    </location>
</feature>
<dbReference type="PROSITE" id="PS50928">
    <property type="entry name" value="ABC_TM1"/>
    <property type="match status" value="1"/>
</dbReference>
<keyword evidence="11" id="KW-1185">Reference proteome</keyword>
<dbReference type="EMBL" id="AEJC01000163">
    <property type="protein sequence ID" value="EKX67223.1"/>
    <property type="molecule type" value="Genomic_DNA"/>
</dbReference>
<organism evidence="10 11">
    <name type="scientific">Streptomyces ipomoeae 91-03</name>
    <dbReference type="NCBI Taxonomy" id="698759"/>
    <lineage>
        <taxon>Bacteria</taxon>
        <taxon>Bacillati</taxon>
        <taxon>Actinomycetota</taxon>
        <taxon>Actinomycetes</taxon>
        <taxon>Kitasatosporales</taxon>
        <taxon>Streptomycetaceae</taxon>
        <taxon>Streptomyces</taxon>
    </lineage>
</organism>
<dbReference type="InterPro" id="IPR035906">
    <property type="entry name" value="MetI-like_sf"/>
</dbReference>
<dbReference type="GO" id="GO:0005886">
    <property type="term" value="C:plasma membrane"/>
    <property type="evidence" value="ECO:0007669"/>
    <property type="project" value="UniProtKB-SubCell"/>
</dbReference>
<feature type="domain" description="ABC transmembrane type-1" evidence="9">
    <location>
        <begin position="173"/>
        <end position="387"/>
    </location>
</feature>
<gene>
    <name evidence="10" type="ORF">STRIP9103_06630</name>
</gene>
<dbReference type="Gene3D" id="1.10.3720.10">
    <property type="entry name" value="MetI-like"/>
    <property type="match status" value="1"/>
</dbReference>